<protein>
    <submittedName>
        <fullName evidence="1">Uncharacterized protein</fullName>
    </submittedName>
</protein>
<dbReference type="Proteomes" id="UP001295684">
    <property type="component" value="Unassembled WGS sequence"/>
</dbReference>
<comment type="caution">
    <text evidence="1">The sequence shown here is derived from an EMBL/GenBank/DDBJ whole genome shotgun (WGS) entry which is preliminary data.</text>
</comment>
<evidence type="ECO:0000313" key="2">
    <source>
        <dbReference type="Proteomes" id="UP001295684"/>
    </source>
</evidence>
<keyword evidence="2" id="KW-1185">Reference proteome</keyword>
<reference evidence="1" key="1">
    <citation type="submission" date="2023-07" db="EMBL/GenBank/DDBJ databases">
        <authorList>
            <consortium name="AG Swart"/>
            <person name="Singh M."/>
            <person name="Singh A."/>
            <person name="Seah K."/>
            <person name="Emmerich C."/>
        </authorList>
    </citation>
    <scope>NUCLEOTIDE SEQUENCE</scope>
    <source>
        <strain evidence="1">DP1</strain>
    </source>
</reference>
<sequence length="387" mass="45487">MSKSRNIYLAKRVQTAKQRSKVNEILQIQDTENYFKKPIPKQSVFTSKTMKLKPEMVKNPKERNIIGTISKFYDQKQKQKTKFTKQWKMTKKEYKSFANPYSTLCSERGLRVSRAFSEINDRETFNFRFSSSNHRAKAKKEKMKEFTLFNNKKLKRAIQDLKERVKKDQTYYTKTLTQNTKKPGTRDKVNFDTTALQRYSQTQQQWRLQAKNMQKKSRRPKSQADLFSRSEKFIEKQSLNRDNAHLYKDLSMKVFDWARSLRQSGDEYCDTYIPVGVHPCQIYSKIPGMSRNRSDLQVKPEDMMADVKDSTDNKPKGSYYALKINTKRLHCIDKAGKLFVKGFNKIDKEIQYATSIPENTRFLVSTPNEDIKSVGFGDEDELGMTNE</sequence>
<evidence type="ECO:0000313" key="1">
    <source>
        <dbReference type="EMBL" id="CAI2362029.1"/>
    </source>
</evidence>
<dbReference type="EMBL" id="CAMPGE010003205">
    <property type="protein sequence ID" value="CAI2362029.1"/>
    <property type="molecule type" value="Genomic_DNA"/>
</dbReference>
<accession>A0AAD1UAR6</accession>
<gene>
    <name evidence="1" type="ORF">ECRASSUSDP1_LOCUS3346</name>
</gene>
<organism evidence="1 2">
    <name type="scientific">Euplotes crassus</name>
    <dbReference type="NCBI Taxonomy" id="5936"/>
    <lineage>
        <taxon>Eukaryota</taxon>
        <taxon>Sar</taxon>
        <taxon>Alveolata</taxon>
        <taxon>Ciliophora</taxon>
        <taxon>Intramacronucleata</taxon>
        <taxon>Spirotrichea</taxon>
        <taxon>Hypotrichia</taxon>
        <taxon>Euplotida</taxon>
        <taxon>Euplotidae</taxon>
        <taxon>Moneuplotes</taxon>
    </lineage>
</organism>
<proteinExistence type="predicted"/>
<name>A0AAD1UAR6_EUPCR</name>
<dbReference type="AlphaFoldDB" id="A0AAD1UAR6"/>